<evidence type="ECO:0000259" key="1">
    <source>
        <dbReference type="Pfam" id="PF01471"/>
    </source>
</evidence>
<reference evidence="2 3" key="1">
    <citation type="submission" date="2020-04" db="EMBL/GenBank/DDBJ databases">
        <title>Draft Whole-Genome sequence of Marichromatium bheemlicum DSM 18632, type strain.</title>
        <authorList>
            <person name="Kyndt J.A."/>
            <person name="Meyer T.E."/>
        </authorList>
    </citation>
    <scope>NUCLEOTIDE SEQUENCE [LARGE SCALE GENOMIC DNA]</scope>
    <source>
        <strain evidence="2 3">DSM 18632</strain>
    </source>
</reference>
<dbReference type="Pfam" id="PF01471">
    <property type="entry name" value="PG_binding_1"/>
    <property type="match status" value="1"/>
</dbReference>
<dbReference type="InterPro" id="IPR002477">
    <property type="entry name" value="Peptidoglycan-bd-like"/>
</dbReference>
<dbReference type="SUPFAM" id="SSF47090">
    <property type="entry name" value="PGBD-like"/>
    <property type="match status" value="1"/>
</dbReference>
<gene>
    <name evidence="2" type="ORF">HF203_05985</name>
</gene>
<dbReference type="EMBL" id="JAAXKX010000006">
    <property type="protein sequence ID" value="NKN32767.1"/>
    <property type="molecule type" value="Genomic_DNA"/>
</dbReference>
<dbReference type="Proteomes" id="UP000740754">
    <property type="component" value="Unassembled WGS sequence"/>
</dbReference>
<dbReference type="InterPro" id="IPR036365">
    <property type="entry name" value="PGBD-like_sf"/>
</dbReference>
<name>A0ABX1I5B7_9GAMM</name>
<keyword evidence="3" id="KW-1185">Reference proteome</keyword>
<dbReference type="InterPro" id="IPR036366">
    <property type="entry name" value="PGBDSf"/>
</dbReference>
<comment type="caution">
    <text evidence="2">The sequence shown here is derived from an EMBL/GenBank/DDBJ whole genome shotgun (WGS) entry which is preliminary data.</text>
</comment>
<sequence>MLAAPDAPAGEDVLALPRCGSDGTDLDAPELSNALVRRVQRWLVAHGFDPGPIDGLIGPRTRAAIRAFERAQGQPARGAIDFVLLERLSTPPR</sequence>
<evidence type="ECO:0000313" key="3">
    <source>
        <dbReference type="Proteomes" id="UP000740754"/>
    </source>
</evidence>
<accession>A0ABX1I5B7</accession>
<evidence type="ECO:0000313" key="2">
    <source>
        <dbReference type="EMBL" id="NKN32767.1"/>
    </source>
</evidence>
<feature type="domain" description="Peptidoglycan binding-like" evidence="1">
    <location>
        <begin position="33"/>
        <end position="88"/>
    </location>
</feature>
<protein>
    <recommendedName>
        <fullName evidence="1">Peptidoglycan binding-like domain-containing protein</fullName>
    </recommendedName>
</protein>
<proteinExistence type="predicted"/>
<dbReference type="Gene3D" id="1.10.101.10">
    <property type="entry name" value="PGBD-like superfamily/PGBD"/>
    <property type="match status" value="1"/>
</dbReference>
<organism evidence="2 3">
    <name type="scientific">Marichromatium bheemlicum</name>
    <dbReference type="NCBI Taxonomy" id="365339"/>
    <lineage>
        <taxon>Bacteria</taxon>
        <taxon>Pseudomonadati</taxon>
        <taxon>Pseudomonadota</taxon>
        <taxon>Gammaproteobacteria</taxon>
        <taxon>Chromatiales</taxon>
        <taxon>Chromatiaceae</taxon>
        <taxon>Marichromatium</taxon>
    </lineage>
</organism>